<evidence type="ECO:0000313" key="1">
    <source>
        <dbReference type="EMBL" id="MEJ8569285.1"/>
    </source>
</evidence>
<sequence>MNRPLWFRFIDRWVPEGMGTTGITLPFLAGALAHTDGYDTVSEKQLHDYIDAIVDSPVSGYTVEVRQCQNVGYLVLSVSKTEEALPFQACYLDGPEKAPALGFSQDAQSQFGGLGSSDPDICRADLIELAAPHCASGHFSRLRSESTGAFEFGPFSKKETAYIERIAEQYGEKI</sequence>
<gene>
    <name evidence="1" type="ORF">V3330_16790</name>
</gene>
<proteinExistence type="predicted"/>
<dbReference type="Proteomes" id="UP001359886">
    <property type="component" value="Unassembled WGS sequence"/>
</dbReference>
<comment type="caution">
    <text evidence="1">The sequence shown here is derived from an EMBL/GenBank/DDBJ whole genome shotgun (WGS) entry which is preliminary data.</text>
</comment>
<protein>
    <submittedName>
        <fullName evidence="1">Uncharacterized protein</fullName>
    </submittedName>
</protein>
<dbReference type="AlphaFoldDB" id="A0AAW9RLY1"/>
<evidence type="ECO:0000313" key="2">
    <source>
        <dbReference type="Proteomes" id="UP001359886"/>
    </source>
</evidence>
<keyword evidence="2" id="KW-1185">Reference proteome</keyword>
<reference evidence="1 2" key="1">
    <citation type="submission" date="2024-02" db="EMBL/GenBank/DDBJ databases">
        <title>A novel Wenzhouxiangellaceae bacterium, isolated from coastal sediments.</title>
        <authorList>
            <person name="Du Z.-J."/>
            <person name="Ye Y.-Q."/>
            <person name="Zhang X.-Y."/>
        </authorList>
    </citation>
    <scope>NUCLEOTIDE SEQUENCE [LARGE SCALE GENOMIC DNA]</scope>
    <source>
        <strain evidence="1 2">CH-27</strain>
    </source>
</reference>
<dbReference type="EMBL" id="JAZHOG010000013">
    <property type="protein sequence ID" value="MEJ8569285.1"/>
    <property type="molecule type" value="Genomic_DNA"/>
</dbReference>
<accession>A0AAW9RLY1</accession>
<name>A0AAW9RLY1_9GAMM</name>
<dbReference type="RefSeq" id="WP_354696610.1">
    <property type="nucleotide sequence ID" value="NZ_JAZHOG010000013.1"/>
</dbReference>
<organism evidence="1 2">
    <name type="scientific">Elongatibacter sediminis</name>
    <dbReference type="NCBI Taxonomy" id="3119006"/>
    <lineage>
        <taxon>Bacteria</taxon>
        <taxon>Pseudomonadati</taxon>
        <taxon>Pseudomonadota</taxon>
        <taxon>Gammaproteobacteria</taxon>
        <taxon>Chromatiales</taxon>
        <taxon>Wenzhouxiangellaceae</taxon>
        <taxon>Elongatibacter</taxon>
    </lineage>
</organism>